<organism evidence="8 9">
    <name type="scientific">Arachidicoccus soli</name>
    <dbReference type="NCBI Taxonomy" id="2341117"/>
    <lineage>
        <taxon>Bacteria</taxon>
        <taxon>Pseudomonadati</taxon>
        <taxon>Bacteroidota</taxon>
        <taxon>Chitinophagia</taxon>
        <taxon>Chitinophagales</taxon>
        <taxon>Chitinophagaceae</taxon>
        <taxon>Arachidicoccus</taxon>
    </lineage>
</organism>
<evidence type="ECO:0000256" key="3">
    <source>
        <dbReference type="ARBA" id="ARBA00022919"/>
    </source>
</evidence>
<dbReference type="GO" id="GO:0006683">
    <property type="term" value="P:galactosylceramide catabolic process"/>
    <property type="evidence" value="ECO:0007669"/>
    <property type="project" value="InterPro"/>
</dbReference>
<evidence type="ECO:0000259" key="7">
    <source>
        <dbReference type="Pfam" id="PF21708"/>
    </source>
</evidence>
<dbReference type="Gene3D" id="3.20.20.80">
    <property type="entry name" value="Glycosidases"/>
    <property type="match status" value="1"/>
</dbReference>
<feature type="domain" description="Glycosyl hydrolase family 59 catalytic" evidence="6">
    <location>
        <begin position="25"/>
        <end position="324"/>
    </location>
</feature>
<evidence type="ECO:0000313" key="8">
    <source>
        <dbReference type="EMBL" id="AYD49420.1"/>
    </source>
</evidence>
<dbReference type="PRINTS" id="PR00850">
    <property type="entry name" value="GLHYDRLASE59"/>
</dbReference>
<dbReference type="InterPro" id="IPR013785">
    <property type="entry name" value="Aldolase_TIM"/>
</dbReference>
<evidence type="ECO:0000256" key="2">
    <source>
        <dbReference type="ARBA" id="ARBA00012657"/>
    </source>
</evidence>
<dbReference type="InterPro" id="IPR013320">
    <property type="entry name" value="ConA-like_dom_sf"/>
</dbReference>
<gene>
    <name evidence="8" type="ORF">D6B99_12110</name>
</gene>
<keyword evidence="4" id="KW-0442">Lipid degradation</keyword>
<dbReference type="PANTHER" id="PTHR15172">
    <property type="entry name" value="GALACTOCEREBROSIDASE"/>
    <property type="match status" value="1"/>
</dbReference>
<dbReference type="InterPro" id="IPR049162">
    <property type="entry name" value="GH59_C"/>
</dbReference>
<dbReference type="KEGG" id="ark:D6B99_12110"/>
<keyword evidence="9" id="KW-1185">Reference proteome</keyword>
<protein>
    <recommendedName>
        <fullName evidence="2">galactosylceramidase</fullName>
        <ecNumber evidence="2">3.2.1.46</ecNumber>
    </recommendedName>
    <alternativeName>
        <fullName evidence="5">Galactosylceramidase</fullName>
    </alternativeName>
</protein>
<evidence type="ECO:0000256" key="1">
    <source>
        <dbReference type="ARBA" id="ARBA00005637"/>
    </source>
</evidence>
<dbReference type="InterPro" id="IPR049161">
    <property type="entry name" value="GH59_cat"/>
</dbReference>
<name>A0A386HUZ4_9BACT</name>
<reference evidence="8 9" key="1">
    <citation type="submission" date="2018-09" db="EMBL/GenBank/DDBJ databases">
        <title>Arachidicoccus sp. nov., a bacterium isolated from soil.</title>
        <authorList>
            <person name="Weon H.-Y."/>
            <person name="Kwon S.-W."/>
            <person name="Lee S.A."/>
        </authorList>
    </citation>
    <scope>NUCLEOTIDE SEQUENCE [LARGE SCALE GENOMIC DNA]</scope>
    <source>
        <strain evidence="8 9">KIS59-12</strain>
    </source>
</reference>
<dbReference type="SUPFAM" id="SSF49899">
    <property type="entry name" value="Concanavalin A-like lectins/glucanases"/>
    <property type="match status" value="1"/>
</dbReference>
<evidence type="ECO:0000256" key="5">
    <source>
        <dbReference type="ARBA" id="ARBA00033098"/>
    </source>
</evidence>
<dbReference type="SUPFAM" id="SSF51445">
    <property type="entry name" value="(Trans)glycosidases"/>
    <property type="match status" value="1"/>
</dbReference>
<dbReference type="InterPro" id="IPR001286">
    <property type="entry name" value="Glyco_hydro_59"/>
</dbReference>
<evidence type="ECO:0000256" key="4">
    <source>
        <dbReference type="ARBA" id="ARBA00022963"/>
    </source>
</evidence>
<dbReference type="Proteomes" id="UP000266118">
    <property type="component" value="Chromosome"/>
</dbReference>
<dbReference type="Gene3D" id="2.60.120.560">
    <property type="entry name" value="Exo-inulinase, domain 1"/>
    <property type="match status" value="1"/>
</dbReference>
<accession>A0A386HUZ4</accession>
<keyword evidence="3" id="KW-0443">Lipid metabolism</keyword>
<dbReference type="Pfam" id="PF02057">
    <property type="entry name" value="Glyco_hydro_59"/>
    <property type="match status" value="1"/>
</dbReference>
<proteinExistence type="inferred from homology"/>
<sequence length="667" mass="74203">MILCCVNEVNAQSITIDGDAGGKRFDGIGAVSGGGATSVLLKDYPAPQRNQILDLLFKPDFGASLSTLLVEVPGDGNSTQGSEPSHMHFREDENYSRGYEWLLMSEAKKRNPSITIDANGWSCPKWIGNGNFWSQDMCNYYVKWIEGLKNVYGIDLNAIGCRNERGVNLDFVKMLRTTLNKSGLSKVKIHAFDNWNSNKFDWCKTMLTDSVLRASVDVLSAHTMSEIPTPPSVIKLSERLNKPIWNTEEHVYKKGFDCEISLVASFNRNFIISGATKIVNWYLVGSTYGIEPFSNKPPMMIARQPWSGNYHIRKVLWGYAHYGQFTRVGWQYLKGACDTLVGGGSYVTLKSPGNDYSIIAETKNAKKNQTLNFTIKGGLPNSTLCVWRSNIKEQFIRLQNITPVNSHFQITLEPESIYSISTLRGQQKGSFTEIPTSQHFPFPYYDNFESYKNAGNYGYLPHYTADISGVFELAERPDHKGKCLHQVIKAGAQSWAPGWIPYTIIGDSSWGDYEVSADVYPSKRGWAGVMGRVSATGTGYGCKPSGYYCSFSADGICSLFLSHENGKNKMGKLLATTKIPLDSTKKWHQLMLRFSGTTISCLVDGKLVLSTVDSTFAKGMAGLISGSKDMQNNDAYFDNLLINKLNGKTPDITVFSKDIRPIYKNGQ</sequence>
<dbReference type="OrthoDB" id="9806701at2"/>
<dbReference type="GO" id="GO:0004336">
    <property type="term" value="F:galactosylceramidase activity"/>
    <property type="evidence" value="ECO:0007669"/>
    <property type="project" value="UniProtKB-EC"/>
</dbReference>
<evidence type="ECO:0000259" key="6">
    <source>
        <dbReference type="Pfam" id="PF02057"/>
    </source>
</evidence>
<comment type="similarity">
    <text evidence="1">Belongs to the glycosyl hydrolase 59 family.</text>
</comment>
<keyword evidence="3" id="KW-0746">Sphingolipid metabolism</keyword>
<dbReference type="Gene3D" id="3.20.20.70">
    <property type="entry name" value="Aldolase class I"/>
    <property type="match status" value="1"/>
</dbReference>
<dbReference type="InterPro" id="IPR017853">
    <property type="entry name" value="GH"/>
</dbReference>
<feature type="domain" description="Glycosyl hydrolase family 59 C-terminal lectin" evidence="7">
    <location>
        <begin position="468"/>
        <end position="644"/>
    </location>
</feature>
<dbReference type="GO" id="GO:0016020">
    <property type="term" value="C:membrane"/>
    <property type="evidence" value="ECO:0007669"/>
    <property type="project" value="GOC"/>
</dbReference>
<dbReference type="GO" id="GO:0005975">
    <property type="term" value="P:carbohydrate metabolic process"/>
    <property type="evidence" value="ECO:0007669"/>
    <property type="project" value="UniProtKB-ARBA"/>
</dbReference>
<dbReference type="EC" id="3.2.1.46" evidence="2"/>
<dbReference type="PANTHER" id="PTHR15172:SF1">
    <property type="entry name" value="GALACTOCEREBROSIDASE"/>
    <property type="match status" value="1"/>
</dbReference>
<dbReference type="EMBL" id="CP032489">
    <property type="protein sequence ID" value="AYD49420.1"/>
    <property type="molecule type" value="Genomic_DNA"/>
</dbReference>
<dbReference type="AlphaFoldDB" id="A0A386HUZ4"/>
<evidence type="ECO:0000313" key="9">
    <source>
        <dbReference type="Proteomes" id="UP000266118"/>
    </source>
</evidence>
<dbReference type="GO" id="GO:0005764">
    <property type="term" value="C:lysosome"/>
    <property type="evidence" value="ECO:0007669"/>
    <property type="project" value="TreeGrafter"/>
</dbReference>
<dbReference type="Pfam" id="PF21708">
    <property type="entry name" value="Glyco_hydro_59_C"/>
    <property type="match status" value="1"/>
</dbReference>